<evidence type="ECO:0000313" key="3">
    <source>
        <dbReference type="EMBL" id="KDP37474.1"/>
    </source>
</evidence>
<dbReference type="AlphaFoldDB" id="A0A067L040"/>
<sequence length="186" mass="19856">MARGRVFDSEASGSGSRGGRGRGCSTRGRGGTIPLLSLCSASCAAITSFCSFLFYPTFWTSRVFTSFTVTYCTSETGSDGAGPSRHTDGSVSAIETSRLLAEKYGREPTPMEVFTYTHTQSHDGNTFVDRRAGGGKQPLSSPDPDTVDDTLVTLAETTTHPAGTPPGDSTLDRADDQRRRFDFGPF</sequence>
<dbReference type="Proteomes" id="UP000027138">
    <property type="component" value="Unassembled WGS sequence"/>
</dbReference>
<feature type="compositionally biased region" description="Low complexity" evidence="1">
    <location>
        <begin position="138"/>
        <end position="154"/>
    </location>
</feature>
<name>A0A067L040_JATCU</name>
<feature type="region of interest" description="Disordered" evidence="1">
    <location>
        <begin position="118"/>
        <end position="186"/>
    </location>
</feature>
<evidence type="ECO:0000256" key="2">
    <source>
        <dbReference type="SAM" id="Phobius"/>
    </source>
</evidence>
<gene>
    <name evidence="3" type="ORF">JCGZ_06914</name>
</gene>
<feature type="region of interest" description="Disordered" evidence="1">
    <location>
        <begin position="1"/>
        <end position="26"/>
    </location>
</feature>
<protein>
    <submittedName>
        <fullName evidence="3">Uncharacterized protein</fullName>
    </submittedName>
</protein>
<keyword evidence="2" id="KW-0472">Membrane</keyword>
<reference evidence="3 4" key="1">
    <citation type="journal article" date="2014" name="PLoS ONE">
        <title>Global Analysis of Gene Expression Profiles in Physic Nut (Jatropha curcas L.) Seedlings Exposed to Salt Stress.</title>
        <authorList>
            <person name="Zhang L."/>
            <person name="Zhang C."/>
            <person name="Wu P."/>
            <person name="Chen Y."/>
            <person name="Li M."/>
            <person name="Jiang H."/>
            <person name="Wu G."/>
        </authorList>
    </citation>
    <scope>NUCLEOTIDE SEQUENCE [LARGE SCALE GENOMIC DNA]</scope>
    <source>
        <strain evidence="4">cv. GZQX0401</strain>
        <tissue evidence="3">Young leaves</tissue>
    </source>
</reference>
<dbReference type="Pfam" id="PF03004">
    <property type="entry name" value="Transposase_24"/>
    <property type="match status" value="1"/>
</dbReference>
<keyword evidence="4" id="KW-1185">Reference proteome</keyword>
<dbReference type="OrthoDB" id="1302510at2759"/>
<evidence type="ECO:0000256" key="1">
    <source>
        <dbReference type="SAM" id="MobiDB-lite"/>
    </source>
</evidence>
<dbReference type="InterPro" id="IPR004252">
    <property type="entry name" value="Probable_transposase_24"/>
</dbReference>
<keyword evidence="2" id="KW-0812">Transmembrane</keyword>
<feature type="compositionally biased region" description="Basic and acidic residues" evidence="1">
    <location>
        <begin position="170"/>
        <end position="186"/>
    </location>
</feature>
<evidence type="ECO:0000313" key="4">
    <source>
        <dbReference type="Proteomes" id="UP000027138"/>
    </source>
</evidence>
<organism evidence="3 4">
    <name type="scientific">Jatropha curcas</name>
    <name type="common">Barbados nut</name>
    <dbReference type="NCBI Taxonomy" id="180498"/>
    <lineage>
        <taxon>Eukaryota</taxon>
        <taxon>Viridiplantae</taxon>
        <taxon>Streptophyta</taxon>
        <taxon>Embryophyta</taxon>
        <taxon>Tracheophyta</taxon>
        <taxon>Spermatophyta</taxon>
        <taxon>Magnoliopsida</taxon>
        <taxon>eudicotyledons</taxon>
        <taxon>Gunneridae</taxon>
        <taxon>Pentapetalae</taxon>
        <taxon>rosids</taxon>
        <taxon>fabids</taxon>
        <taxon>Malpighiales</taxon>
        <taxon>Euphorbiaceae</taxon>
        <taxon>Crotonoideae</taxon>
        <taxon>Jatropheae</taxon>
        <taxon>Jatropha</taxon>
    </lineage>
</organism>
<accession>A0A067L040</accession>
<dbReference type="EMBL" id="KK914400">
    <property type="protein sequence ID" value="KDP37474.1"/>
    <property type="molecule type" value="Genomic_DNA"/>
</dbReference>
<feature type="transmembrane region" description="Helical" evidence="2">
    <location>
        <begin position="35"/>
        <end position="55"/>
    </location>
</feature>
<proteinExistence type="predicted"/>
<keyword evidence="2" id="KW-1133">Transmembrane helix</keyword>